<evidence type="ECO:0000256" key="1">
    <source>
        <dbReference type="ARBA" id="ARBA00023015"/>
    </source>
</evidence>
<dbReference type="SMART" id="SM00342">
    <property type="entry name" value="HTH_ARAC"/>
    <property type="match status" value="1"/>
</dbReference>
<dbReference type="PRINTS" id="PR00032">
    <property type="entry name" value="HTHARAC"/>
</dbReference>
<dbReference type="GO" id="GO:0043565">
    <property type="term" value="F:sequence-specific DNA binding"/>
    <property type="evidence" value="ECO:0007669"/>
    <property type="project" value="InterPro"/>
</dbReference>
<evidence type="ECO:0000259" key="4">
    <source>
        <dbReference type="PROSITE" id="PS01124"/>
    </source>
</evidence>
<dbReference type="InterPro" id="IPR018062">
    <property type="entry name" value="HTH_AraC-typ_CS"/>
</dbReference>
<protein>
    <submittedName>
        <fullName evidence="5">AraC family transcriptional regulator</fullName>
    </submittedName>
</protein>
<accession>J9W467</accession>
<dbReference type="Gene3D" id="1.10.10.60">
    <property type="entry name" value="Homeodomain-like"/>
    <property type="match status" value="2"/>
</dbReference>
<dbReference type="InterPro" id="IPR037923">
    <property type="entry name" value="HTH-like"/>
</dbReference>
<reference evidence="5 6" key="1">
    <citation type="journal article" date="2012" name="J. Biotechnol.">
        <title>Insights into the completely annotated genome of Lactobacillus buchneri CD034, a strain isolated from stable grass silage.</title>
        <authorList>
            <person name="Heinl S."/>
            <person name="Wibberg D."/>
            <person name="Eikmeyer F."/>
            <person name="Szczepanowski R."/>
            <person name="Blom J."/>
            <person name="Linke B."/>
            <person name="Goesmann A."/>
            <person name="Grabherr R."/>
            <person name="Schwab H."/>
            <person name="Puhler A."/>
            <person name="Schluter A."/>
        </authorList>
    </citation>
    <scope>NUCLEOTIDE SEQUENCE [LARGE SCALE GENOMIC DNA]</scope>
    <source>
        <strain evidence="5 6">CD034</strain>
    </source>
</reference>
<dbReference type="InterPro" id="IPR003313">
    <property type="entry name" value="AraC-bd"/>
</dbReference>
<dbReference type="HOGENOM" id="CLU_000445_88_0_9"/>
<dbReference type="PANTHER" id="PTHR43280:SF2">
    <property type="entry name" value="HTH-TYPE TRANSCRIPTIONAL REGULATOR EXSA"/>
    <property type="match status" value="1"/>
</dbReference>
<dbReference type="PANTHER" id="PTHR43280">
    <property type="entry name" value="ARAC-FAMILY TRANSCRIPTIONAL REGULATOR"/>
    <property type="match status" value="1"/>
</dbReference>
<dbReference type="KEGG" id="lbn:LBUCD034_2303"/>
<proteinExistence type="predicted"/>
<dbReference type="Gene3D" id="2.60.120.10">
    <property type="entry name" value="Jelly Rolls"/>
    <property type="match status" value="1"/>
</dbReference>
<dbReference type="SUPFAM" id="SSF51215">
    <property type="entry name" value="Regulatory protein AraC"/>
    <property type="match status" value="1"/>
</dbReference>
<dbReference type="Pfam" id="PF12833">
    <property type="entry name" value="HTH_18"/>
    <property type="match status" value="1"/>
</dbReference>
<evidence type="ECO:0000313" key="6">
    <source>
        <dbReference type="Proteomes" id="UP000007332"/>
    </source>
</evidence>
<keyword evidence="1" id="KW-0805">Transcription regulation</keyword>
<dbReference type="Proteomes" id="UP000007332">
    <property type="component" value="Chromosome"/>
</dbReference>
<evidence type="ECO:0000256" key="2">
    <source>
        <dbReference type="ARBA" id="ARBA00023125"/>
    </source>
</evidence>
<organism evidence="5 6">
    <name type="scientific">Lentilactobacillus buchneri subsp. silagei CD034</name>
    <dbReference type="NCBI Taxonomy" id="1071400"/>
    <lineage>
        <taxon>Bacteria</taxon>
        <taxon>Bacillati</taxon>
        <taxon>Bacillota</taxon>
        <taxon>Bacilli</taxon>
        <taxon>Lactobacillales</taxon>
        <taxon>Lactobacillaceae</taxon>
        <taxon>Lentilactobacillus</taxon>
        <taxon>Lentilactobacillus buchneri subsp. silagei</taxon>
    </lineage>
</organism>
<dbReference type="eggNOG" id="COG1917">
    <property type="taxonomic scope" value="Bacteria"/>
</dbReference>
<dbReference type="Pfam" id="PF02311">
    <property type="entry name" value="AraC_binding"/>
    <property type="match status" value="1"/>
</dbReference>
<dbReference type="SUPFAM" id="SSF46689">
    <property type="entry name" value="Homeodomain-like"/>
    <property type="match status" value="1"/>
</dbReference>
<dbReference type="AlphaFoldDB" id="J9W467"/>
<keyword evidence="2" id="KW-0238">DNA-binding</keyword>
<dbReference type="PATRIC" id="fig|1071400.3.peg.2212"/>
<gene>
    <name evidence="5" type="ORF">LBUCD034_2303</name>
</gene>
<dbReference type="PROSITE" id="PS01124">
    <property type="entry name" value="HTH_ARAC_FAMILY_2"/>
    <property type="match status" value="1"/>
</dbReference>
<dbReference type="STRING" id="1071400.LBUCD034_2303"/>
<dbReference type="InterPro" id="IPR014710">
    <property type="entry name" value="RmlC-like_jellyroll"/>
</dbReference>
<dbReference type="InterPro" id="IPR009057">
    <property type="entry name" value="Homeodomain-like_sf"/>
</dbReference>
<dbReference type="InterPro" id="IPR018060">
    <property type="entry name" value="HTH_AraC"/>
</dbReference>
<evidence type="ECO:0000256" key="3">
    <source>
        <dbReference type="ARBA" id="ARBA00023163"/>
    </source>
</evidence>
<dbReference type="InterPro" id="IPR020449">
    <property type="entry name" value="Tscrpt_reg_AraC-type_HTH"/>
</dbReference>
<feature type="domain" description="HTH araC/xylS-type" evidence="4">
    <location>
        <begin position="283"/>
        <end position="380"/>
    </location>
</feature>
<sequence>MSPVIVCLVKEVKILNSPSLNSLMKLETAEIEYKKLYVANPYDNFKPVSTWQAFADQYRAKMKNPVKFPDQPLSDIRPRFFESEFFSQPVTHPEQNGNSNSKLIYPPHLNSEIVVFKHLRYLPIMEHTLEFVKISYVLNGHCKFFLNGKTYDLEQGDLVIVPPNLKQAFFCNADDDIVVNIIMRRSSFEDAFSPLLMEQNDISNFFLRMLYRREFSQLVLVHCDNDKEIEHIIFGLYMESQASMHGSQIILNSYVLLLFGQIIRNHADDATILEGNIDEQPVSNIIQYIRVNRKDVNLESLAQHFNLSEGYISRFIKRETGYSFSQLLRDIKMREAAKLLISTKMSIEEIIDKVGYTDVSHFYKNFKKIFGVTPAEYRQKGVGH</sequence>
<keyword evidence="3" id="KW-0804">Transcription</keyword>
<dbReference type="PROSITE" id="PS00041">
    <property type="entry name" value="HTH_ARAC_FAMILY_1"/>
    <property type="match status" value="1"/>
</dbReference>
<dbReference type="EMBL" id="CP003043">
    <property type="protein sequence ID" value="AFS01273.1"/>
    <property type="molecule type" value="Genomic_DNA"/>
</dbReference>
<name>J9W467_LENBU</name>
<dbReference type="OrthoDB" id="9799319at2"/>
<keyword evidence="6" id="KW-1185">Reference proteome</keyword>
<evidence type="ECO:0000313" key="5">
    <source>
        <dbReference type="EMBL" id="AFS01273.1"/>
    </source>
</evidence>
<dbReference type="GO" id="GO:0003700">
    <property type="term" value="F:DNA-binding transcription factor activity"/>
    <property type="evidence" value="ECO:0007669"/>
    <property type="project" value="InterPro"/>
</dbReference>
<dbReference type="eggNOG" id="COG4977">
    <property type="taxonomic scope" value="Bacteria"/>
</dbReference>